<keyword evidence="2" id="KW-0511">Multifunctional enzyme</keyword>
<evidence type="ECO:0000256" key="2">
    <source>
        <dbReference type="ARBA" id="ARBA00023268"/>
    </source>
</evidence>
<comment type="catalytic activity">
    <reaction evidence="5 6">
        <text>[thioredoxin]-disulfide + L-methionine + H2O = L-methionine (S)-S-oxide + [thioredoxin]-dithiol</text>
        <dbReference type="Rhea" id="RHEA:19993"/>
        <dbReference type="Rhea" id="RHEA-COMP:10698"/>
        <dbReference type="Rhea" id="RHEA-COMP:10700"/>
        <dbReference type="ChEBI" id="CHEBI:15377"/>
        <dbReference type="ChEBI" id="CHEBI:29950"/>
        <dbReference type="ChEBI" id="CHEBI:50058"/>
        <dbReference type="ChEBI" id="CHEBI:57844"/>
        <dbReference type="ChEBI" id="CHEBI:58772"/>
        <dbReference type="EC" id="1.8.4.11"/>
    </reaction>
</comment>
<dbReference type="GO" id="GO:0034599">
    <property type="term" value="P:cellular response to oxidative stress"/>
    <property type="evidence" value="ECO:0007669"/>
    <property type="project" value="TreeGrafter"/>
</dbReference>
<dbReference type="SUPFAM" id="SSF51316">
    <property type="entry name" value="Mss4-like"/>
    <property type="match status" value="1"/>
</dbReference>
<name>A0AAW9MZB3_9FIRM</name>
<dbReference type="InterPro" id="IPR036509">
    <property type="entry name" value="Met_Sox_Rdtase_MsrA_sf"/>
</dbReference>
<comment type="function">
    <text evidence="6">Has an important function as a repair enzyme for proteins that have been inactivated by oxidation. Catalyzes the reversible oxidation-reduction of methionine sulfoxide in proteins to methionine.</text>
</comment>
<accession>A0AAW9MZB3</accession>
<dbReference type="EMBL" id="JAYKOT010000003">
    <property type="protein sequence ID" value="MEB3429945.1"/>
    <property type="molecule type" value="Genomic_DNA"/>
</dbReference>
<comment type="catalytic activity">
    <reaction evidence="4">
        <text>L-methionyl-[protein] + [thioredoxin]-disulfide + H2O = L-methionyl-(R)-S-oxide-[protein] + [thioredoxin]-dithiol</text>
        <dbReference type="Rhea" id="RHEA:24164"/>
        <dbReference type="Rhea" id="RHEA-COMP:10698"/>
        <dbReference type="Rhea" id="RHEA-COMP:10700"/>
        <dbReference type="Rhea" id="RHEA-COMP:12313"/>
        <dbReference type="Rhea" id="RHEA-COMP:12314"/>
        <dbReference type="ChEBI" id="CHEBI:15377"/>
        <dbReference type="ChEBI" id="CHEBI:16044"/>
        <dbReference type="ChEBI" id="CHEBI:29950"/>
        <dbReference type="ChEBI" id="CHEBI:45764"/>
        <dbReference type="ChEBI" id="CHEBI:50058"/>
        <dbReference type="EC" id="1.8.4.12"/>
    </reaction>
</comment>
<dbReference type="GO" id="GO:0033743">
    <property type="term" value="F:peptide-methionine (R)-S-oxide reductase activity"/>
    <property type="evidence" value="ECO:0007669"/>
    <property type="project" value="UniProtKB-EC"/>
</dbReference>
<dbReference type="RefSeq" id="WP_324620099.1">
    <property type="nucleotide sequence ID" value="NZ_JAYKOT010000003.1"/>
</dbReference>
<proteinExistence type="inferred from homology"/>
<evidence type="ECO:0000256" key="6">
    <source>
        <dbReference type="HAMAP-Rule" id="MF_01401"/>
    </source>
</evidence>
<protein>
    <recommendedName>
        <fullName evidence="6">Peptide methionine sulfoxide reductase MsrA</fullName>
        <shortName evidence="6">Protein-methionine-S-oxide reductase</shortName>
        <ecNumber evidence="6">1.8.4.11</ecNumber>
    </recommendedName>
    <alternativeName>
        <fullName evidence="6">Peptide-methionine (S)-S-oxide reductase</fullName>
        <shortName evidence="6">Peptide Met(O) reductase</shortName>
    </alternativeName>
</protein>
<dbReference type="Gene3D" id="2.170.150.20">
    <property type="entry name" value="Peptide methionine sulfoxide reductase"/>
    <property type="match status" value="1"/>
</dbReference>
<evidence type="ECO:0000256" key="3">
    <source>
        <dbReference type="ARBA" id="ARBA00047806"/>
    </source>
</evidence>
<dbReference type="GO" id="GO:0005737">
    <property type="term" value="C:cytoplasm"/>
    <property type="evidence" value="ECO:0007669"/>
    <property type="project" value="TreeGrafter"/>
</dbReference>
<dbReference type="Gene3D" id="3.30.1060.10">
    <property type="entry name" value="Peptide methionine sulphoxide reductase MsrA"/>
    <property type="match status" value="1"/>
</dbReference>
<dbReference type="AlphaFoldDB" id="A0AAW9MZB3"/>
<dbReference type="Pfam" id="PF01641">
    <property type="entry name" value="SelR"/>
    <property type="match status" value="1"/>
</dbReference>
<dbReference type="InterPro" id="IPR050162">
    <property type="entry name" value="MsrA_MetSO_reductase"/>
</dbReference>
<comment type="catalytic activity">
    <reaction evidence="3 6">
        <text>L-methionyl-[protein] + [thioredoxin]-disulfide + H2O = L-methionyl-(S)-S-oxide-[protein] + [thioredoxin]-dithiol</text>
        <dbReference type="Rhea" id="RHEA:14217"/>
        <dbReference type="Rhea" id="RHEA-COMP:10698"/>
        <dbReference type="Rhea" id="RHEA-COMP:10700"/>
        <dbReference type="Rhea" id="RHEA-COMP:12313"/>
        <dbReference type="Rhea" id="RHEA-COMP:12315"/>
        <dbReference type="ChEBI" id="CHEBI:15377"/>
        <dbReference type="ChEBI" id="CHEBI:16044"/>
        <dbReference type="ChEBI" id="CHEBI:29950"/>
        <dbReference type="ChEBI" id="CHEBI:44120"/>
        <dbReference type="ChEBI" id="CHEBI:50058"/>
        <dbReference type="EC" id="1.8.4.11"/>
    </reaction>
</comment>
<dbReference type="SUPFAM" id="SSF55068">
    <property type="entry name" value="Peptide methionine sulfoxide reductase"/>
    <property type="match status" value="1"/>
</dbReference>
<dbReference type="Proteomes" id="UP001357733">
    <property type="component" value="Unassembled WGS sequence"/>
</dbReference>
<dbReference type="NCBIfam" id="TIGR00401">
    <property type="entry name" value="msrA"/>
    <property type="match status" value="1"/>
</dbReference>
<dbReference type="PROSITE" id="PS51790">
    <property type="entry name" value="MSRB"/>
    <property type="match status" value="1"/>
</dbReference>
<dbReference type="Pfam" id="PF01625">
    <property type="entry name" value="PMSR"/>
    <property type="match status" value="1"/>
</dbReference>
<dbReference type="GO" id="GO:0008113">
    <property type="term" value="F:peptide-methionine (S)-S-oxide reductase activity"/>
    <property type="evidence" value="ECO:0007669"/>
    <property type="project" value="UniProtKB-UniRule"/>
</dbReference>
<evidence type="ECO:0000256" key="4">
    <source>
        <dbReference type="ARBA" id="ARBA00048488"/>
    </source>
</evidence>
<keyword evidence="1 6" id="KW-0560">Oxidoreductase</keyword>
<comment type="similarity">
    <text evidence="6">Belongs to the MsrA Met sulfoxide reductase family.</text>
</comment>
<dbReference type="InterPro" id="IPR002579">
    <property type="entry name" value="Met_Sox_Rdtase_MsrB_dom"/>
</dbReference>
<sequence>MKIYFAAGCFWGTQAYFKKVEGVLATRAVYANGTTSETEYRNLYKTDHAETVEVVYDEKKVSLEDLLMHFFRIVDPTSINKQGNDRGRQYRSAIFYEDENDREKILNYIISIKNKYDKPIVTEVYKISNLVEAEDYHQDYLEKNPGGYCHINLSDFKTTEELKIQENIEKLDKLSYDVTQKGATERPFENQYNNNFKEGIYVDKVSRKVLFSSKDKFESGCGWPAFSKPIEENILEYKDDYKLSRKRTEVKGKKSNSHLGHVFSDGKKELGGLRYCINSASLDFIPLDKMKEEGYGEYLKYFDKGENDE</sequence>
<gene>
    <name evidence="8" type="primary">msrB</name>
    <name evidence="6" type="synonym">msrA</name>
    <name evidence="8" type="ORF">VLK81_07985</name>
</gene>
<dbReference type="PANTHER" id="PTHR42799">
    <property type="entry name" value="MITOCHONDRIAL PEPTIDE METHIONINE SULFOXIDE REDUCTASE"/>
    <property type="match status" value="1"/>
</dbReference>
<dbReference type="InterPro" id="IPR011057">
    <property type="entry name" value="Mss4-like_sf"/>
</dbReference>
<organism evidence="8 9">
    <name type="scientific">Citroniella saccharovorans</name>
    <dbReference type="NCBI Taxonomy" id="2053367"/>
    <lineage>
        <taxon>Bacteria</taxon>
        <taxon>Bacillati</taxon>
        <taxon>Bacillota</taxon>
        <taxon>Tissierellia</taxon>
        <taxon>Tissierellales</taxon>
        <taxon>Peptoniphilaceae</taxon>
        <taxon>Citroniella</taxon>
    </lineage>
</organism>
<dbReference type="InterPro" id="IPR002569">
    <property type="entry name" value="Met_Sox_Rdtase_MsrA_dom"/>
</dbReference>
<comment type="caution">
    <text evidence="8">The sequence shown here is derived from an EMBL/GenBank/DDBJ whole genome shotgun (WGS) entry which is preliminary data.</text>
</comment>
<feature type="domain" description="MsrB" evidence="7">
    <location>
        <begin position="164"/>
        <end position="287"/>
    </location>
</feature>
<evidence type="ECO:0000313" key="9">
    <source>
        <dbReference type="Proteomes" id="UP001357733"/>
    </source>
</evidence>
<dbReference type="FunFam" id="2.170.150.20:FF:000003">
    <property type="entry name" value="Peptide methionine sulfoxide reductase MsrB"/>
    <property type="match status" value="1"/>
</dbReference>
<feature type="active site" evidence="6">
    <location>
        <position position="9"/>
    </location>
</feature>
<evidence type="ECO:0000313" key="8">
    <source>
        <dbReference type="EMBL" id="MEB3429945.1"/>
    </source>
</evidence>
<evidence type="ECO:0000259" key="7">
    <source>
        <dbReference type="PROSITE" id="PS51790"/>
    </source>
</evidence>
<dbReference type="HAMAP" id="MF_01401">
    <property type="entry name" value="MsrA"/>
    <property type="match status" value="1"/>
</dbReference>
<dbReference type="NCBIfam" id="TIGR00357">
    <property type="entry name" value="peptide-methionine (R)-S-oxide reductase MsrB"/>
    <property type="match status" value="1"/>
</dbReference>
<dbReference type="EC" id="1.8.4.11" evidence="6"/>
<evidence type="ECO:0000256" key="5">
    <source>
        <dbReference type="ARBA" id="ARBA00048782"/>
    </source>
</evidence>
<reference evidence="8 9" key="1">
    <citation type="submission" date="2024-01" db="EMBL/GenBank/DDBJ databases">
        <title>Complete genome sequence of Citroniella saccharovorans strain M6.X9, isolated from human fecal sample.</title>
        <authorList>
            <person name="Cheng G."/>
            <person name="Westerholm M."/>
            <person name="Schnurer A."/>
        </authorList>
    </citation>
    <scope>NUCLEOTIDE SEQUENCE [LARGE SCALE GENOMIC DNA]</scope>
    <source>
        <strain evidence="8 9">DSM 29873</strain>
    </source>
</reference>
<evidence type="ECO:0000256" key="1">
    <source>
        <dbReference type="ARBA" id="ARBA00023002"/>
    </source>
</evidence>
<keyword evidence="9" id="KW-1185">Reference proteome</keyword>
<dbReference type="PANTHER" id="PTHR42799:SF2">
    <property type="entry name" value="MITOCHONDRIAL PEPTIDE METHIONINE SULFOXIDE REDUCTASE"/>
    <property type="match status" value="1"/>
</dbReference>